<comment type="caution">
    <text evidence="2">The sequence shown here is derived from an EMBL/GenBank/DDBJ whole genome shotgun (WGS) entry which is preliminary data.</text>
</comment>
<sequence>MIAVNDAARLHGWSPVAHKIHDNVLGRGDERLIIGYSGAGKTVQCALFYPLGFGTGYIDDPTPCETVGGSGGDKLATVLGWISGPADHDPLPATLVLVPCAARKLARSERARTIYDSDHFRLTLRAAEARARIVGGRVMILSAKYGLLNLNRVISPYDVAMGQAGAIDAAWLASQLAVQHVRTVEALLPSRYLAAMRSAVELLGLQGLGIELVDLYRGAAGIGYQRAVLSSLLAS</sequence>
<accession>A0A1X1YBQ3</accession>
<proteinExistence type="predicted"/>
<dbReference type="Proteomes" id="UP000193866">
    <property type="component" value="Unassembled WGS sequence"/>
</dbReference>
<reference evidence="2 3" key="1">
    <citation type="submission" date="2016-01" db="EMBL/GenBank/DDBJ databases">
        <title>The new phylogeny of the genus Mycobacterium.</title>
        <authorList>
            <person name="Tarcisio F."/>
            <person name="Conor M."/>
            <person name="Antonella G."/>
            <person name="Elisabetta G."/>
            <person name="Giulia F.S."/>
            <person name="Sara T."/>
            <person name="Anna F."/>
            <person name="Clotilde B."/>
            <person name="Roberto B."/>
            <person name="Veronica D.S."/>
            <person name="Fabio R."/>
            <person name="Monica P."/>
            <person name="Olivier J."/>
            <person name="Enrico T."/>
            <person name="Nicola S."/>
        </authorList>
    </citation>
    <scope>NUCLEOTIDE SEQUENCE [LARGE SCALE GENOMIC DNA]</scope>
    <source>
        <strain evidence="2 3">DSM 45394</strain>
    </source>
</reference>
<evidence type="ECO:0000259" key="1">
    <source>
        <dbReference type="Pfam" id="PF21818"/>
    </source>
</evidence>
<name>A0A1X1YBQ3_9MYCO</name>
<dbReference type="EMBL" id="LQPG01000035">
    <property type="protein sequence ID" value="ORW08464.1"/>
    <property type="molecule type" value="Genomic_DNA"/>
</dbReference>
<feature type="domain" description="DUF6884" evidence="1">
    <location>
        <begin position="96"/>
        <end position="178"/>
    </location>
</feature>
<organism evidence="2 3">
    <name type="scientific">Mycolicibacter longobardus</name>
    <dbReference type="NCBI Taxonomy" id="1108812"/>
    <lineage>
        <taxon>Bacteria</taxon>
        <taxon>Bacillati</taxon>
        <taxon>Actinomycetota</taxon>
        <taxon>Actinomycetes</taxon>
        <taxon>Mycobacteriales</taxon>
        <taxon>Mycobacteriaceae</taxon>
        <taxon>Mycolicibacter</taxon>
    </lineage>
</organism>
<evidence type="ECO:0000313" key="3">
    <source>
        <dbReference type="Proteomes" id="UP000193866"/>
    </source>
</evidence>
<keyword evidence="3" id="KW-1185">Reference proteome</keyword>
<protein>
    <recommendedName>
        <fullName evidence="1">DUF6884 domain-containing protein</fullName>
    </recommendedName>
</protein>
<evidence type="ECO:0000313" key="2">
    <source>
        <dbReference type="EMBL" id="ORW08464.1"/>
    </source>
</evidence>
<dbReference type="STRING" id="1108812.AWC16_18865"/>
<gene>
    <name evidence="2" type="ORF">AWC16_18865</name>
</gene>
<dbReference type="AlphaFoldDB" id="A0A1X1YBQ3"/>
<dbReference type="InterPro" id="IPR049251">
    <property type="entry name" value="DUF6884"/>
</dbReference>
<dbReference type="Pfam" id="PF21818">
    <property type="entry name" value="DUF6884"/>
    <property type="match status" value="1"/>
</dbReference>